<dbReference type="SUPFAM" id="SSF56112">
    <property type="entry name" value="Protein kinase-like (PK-like)"/>
    <property type="match status" value="1"/>
</dbReference>
<dbReference type="GO" id="GO:0005524">
    <property type="term" value="F:ATP binding"/>
    <property type="evidence" value="ECO:0007669"/>
    <property type="project" value="InterPro"/>
</dbReference>
<evidence type="ECO:0000259" key="1">
    <source>
        <dbReference type="PROSITE" id="PS50011"/>
    </source>
</evidence>
<keyword evidence="2" id="KW-0808">Transferase</keyword>
<dbReference type="Pfam" id="PF00069">
    <property type="entry name" value="Pkinase"/>
    <property type="match status" value="1"/>
</dbReference>
<dbReference type="PANTHER" id="PTHR24359">
    <property type="entry name" value="SERINE/THREONINE-PROTEIN KINASE SBK1"/>
    <property type="match status" value="1"/>
</dbReference>
<keyword evidence="3" id="KW-1185">Reference proteome</keyword>
<evidence type="ECO:0000313" key="3">
    <source>
        <dbReference type="Proteomes" id="UP001283341"/>
    </source>
</evidence>
<feature type="domain" description="Protein kinase" evidence="1">
    <location>
        <begin position="245"/>
        <end position="606"/>
    </location>
</feature>
<dbReference type="InterPro" id="IPR000719">
    <property type="entry name" value="Prot_kinase_dom"/>
</dbReference>
<dbReference type="PROSITE" id="PS50011">
    <property type="entry name" value="PROTEIN_KINASE_DOM"/>
    <property type="match status" value="1"/>
</dbReference>
<dbReference type="EMBL" id="JAUEDM010000003">
    <property type="protein sequence ID" value="KAK3322804.1"/>
    <property type="molecule type" value="Genomic_DNA"/>
</dbReference>
<reference evidence="2" key="2">
    <citation type="submission" date="2023-06" db="EMBL/GenBank/DDBJ databases">
        <authorList>
            <consortium name="Lawrence Berkeley National Laboratory"/>
            <person name="Haridas S."/>
            <person name="Hensen N."/>
            <person name="Bonometti L."/>
            <person name="Westerberg I."/>
            <person name="Brannstrom I.O."/>
            <person name="Guillou S."/>
            <person name="Cros-Aarteil S."/>
            <person name="Calhoun S."/>
            <person name="Kuo A."/>
            <person name="Mondo S."/>
            <person name="Pangilinan J."/>
            <person name="Riley R."/>
            <person name="Labutti K."/>
            <person name="Andreopoulos B."/>
            <person name="Lipzen A."/>
            <person name="Chen C."/>
            <person name="Yanf M."/>
            <person name="Daum C."/>
            <person name="Ng V."/>
            <person name="Clum A."/>
            <person name="Steindorff A."/>
            <person name="Ohm R."/>
            <person name="Martin F."/>
            <person name="Silar P."/>
            <person name="Natvig D."/>
            <person name="Lalanne C."/>
            <person name="Gautier V."/>
            <person name="Ament-Velasquez S.L."/>
            <person name="Kruys A."/>
            <person name="Hutchinson M.I."/>
            <person name="Powell A.J."/>
            <person name="Barry K."/>
            <person name="Miller A.N."/>
            <person name="Grigoriev I.V."/>
            <person name="Debuchy R."/>
            <person name="Gladieux P."/>
            <person name="Thoren M.H."/>
            <person name="Johannesson H."/>
        </authorList>
    </citation>
    <scope>NUCLEOTIDE SEQUENCE</scope>
    <source>
        <strain evidence="2">CBS 118394</strain>
    </source>
</reference>
<dbReference type="Proteomes" id="UP001283341">
    <property type="component" value="Unassembled WGS sequence"/>
</dbReference>
<sequence>MATDDPPTDQTPGPAKLSAILVIDDEKRVRKIDDRGEHEYRQRHHQTYRDRAPITISKTCDGDPTQYILNKLSRDKNKFYLSDNAIFFIRRAKLDEIMTPEVVLRTIQHLYRELREADQALFAQEIYYGNSDGTRPPCRKLLAALILTENKSEPEGKIDTLLREGMSDDCLPMLRNGETGLLYCRLHGRDHASINSMGSILSTFRDRFTESSQRIMTPFVIYEDSAKGKHCHYILEGGGPLPMQCVPTERPHKGGFGVVQKVKIDDGDRHFTPPSYGRQGYFALKRLRLEEDYTLSHRELFDLELRSLLFAKNRGDRVPESSDTETKRHLIQLLATFEVHNSTANCTSYYFLFPWADGNLEDFWEQEDGRRNPRDKAQLVFMIDQLYYLARALQCVHNDHQRIAFDTATDRDRFGRHGDINPSNILLFRNPAEEGDRRWRGHRIVLTDFGLARLHSKQSRSKQNPKDMPKTESYSAPEYEIRDGFLSPKTDIFSLGCVFLLYVVWLLDGVDGLRKFSKARGDEKDYKYYGDNWDLDNFWKGTADAVTEHAVIKDSVKERIADYLNNSKDCVEVTGNLLKVIEKGMLQVEQKNRFAAQELVDELDRIRKKCNRADSLYFERAWKDVHVRE</sequence>
<organism evidence="2 3">
    <name type="scientific">Apodospora peruviana</name>
    <dbReference type="NCBI Taxonomy" id="516989"/>
    <lineage>
        <taxon>Eukaryota</taxon>
        <taxon>Fungi</taxon>
        <taxon>Dikarya</taxon>
        <taxon>Ascomycota</taxon>
        <taxon>Pezizomycotina</taxon>
        <taxon>Sordariomycetes</taxon>
        <taxon>Sordariomycetidae</taxon>
        <taxon>Sordariales</taxon>
        <taxon>Lasiosphaeriaceae</taxon>
        <taxon>Apodospora</taxon>
    </lineage>
</organism>
<dbReference type="GO" id="GO:0004674">
    <property type="term" value="F:protein serine/threonine kinase activity"/>
    <property type="evidence" value="ECO:0007669"/>
    <property type="project" value="TreeGrafter"/>
</dbReference>
<accession>A0AAE0M9E0</accession>
<dbReference type="PANTHER" id="PTHR24359:SF37">
    <property type="entry name" value="PROTEIN KINASE DOMAIN-CONTAINING PROTEIN"/>
    <property type="match status" value="1"/>
</dbReference>
<keyword evidence="2" id="KW-0418">Kinase</keyword>
<comment type="caution">
    <text evidence="2">The sequence shown here is derived from an EMBL/GenBank/DDBJ whole genome shotgun (WGS) entry which is preliminary data.</text>
</comment>
<evidence type="ECO:0000313" key="2">
    <source>
        <dbReference type="EMBL" id="KAK3322804.1"/>
    </source>
</evidence>
<protein>
    <submittedName>
        <fullName evidence="2">Kinase-like domain-containing protein</fullName>
    </submittedName>
</protein>
<dbReference type="SMART" id="SM00220">
    <property type="entry name" value="S_TKc"/>
    <property type="match status" value="1"/>
</dbReference>
<dbReference type="AlphaFoldDB" id="A0AAE0M9E0"/>
<reference evidence="2" key="1">
    <citation type="journal article" date="2023" name="Mol. Phylogenet. Evol.">
        <title>Genome-scale phylogeny and comparative genomics of the fungal order Sordariales.</title>
        <authorList>
            <person name="Hensen N."/>
            <person name="Bonometti L."/>
            <person name="Westerberg I."/>
            <person name="Brannstrom I.O."/>
            <person name="Guillou S."/>
            <person name="Cros-Aarteil S."/>
            <person name="Calhoun S."/>
            <person name="Haridas S."/>
            <person name="Kuo A."/>
            <person name="Mondo S."/>
            <person name="Pangilinan J."/>
            <person name="Riley R."/>
            <person name="LaButti K."/>
            <person name="Andreopoulos B."/>
            <person name="Lipzen A."/>
            <person name="Chen C."/>
            <person name="Yan M."/>
            <person name="Daum C."/>
            <person name="Ng V."/>
            <person name="Clum A."/>
            <person name="Steindorff A."/>
            <person name="Ohm R.A."/>
            <person name="Martin F."/>
            <person name="Silar P."/>
            <person name="Natvig D.O."/>
            <person name="Lalanne C."/>
            <person name="Gautier V."/>
            <person name="Ament-Velasquez S.L."/>
            <person name="Kruys A."/>
            <person name="Hutchinson M.I."/>
            <person name="Powell A.J."/>
            <person name="Barry K."/>
            <person name="Miller A.N."/>
            <person name="Grigoriev I.V."/>
            <person name="Debuchy R."/>
            <person name="Gladieux P."/>
            <person name="Hiltunen Thoren M."/>
            <person name="Johannesson H."/>
        </authorList>
    </citation>
    <scope>NUCLEOTIDE SEQUENCE</scope>
    <source>
        <strain evidence="2">CBS 118394</strain>
    </source>
</reference>
<proteinExistence type="predicted"/>
<name>A0AAE0M9E0_9PEZI</name>
<gene>
    <name evidence="2" type="ORF">B0H66DRAFT_215084</name>
</gene>
<dbReference type="Gene3D" id="1.10.510.10">
    <property type="entry name" value="Transferase(Phosphotransferase) domain 1"/>
    <property type="match status" value="1"/>
</dbReference>
<dbReference type="InterPro" id="IPR011009">
    <property type="entry name" value="Kinase-like_dom_sf"/>
</dbReference>